<protein>
    <recommendedName>
        <fullName evidence="2">Tagaturonate/fructuronate epimerase</fullName>
    </recommendedName>
</protein>
<dbReference type="InterPro" id="IPR032586">
    <property type="entry name" value="UxaE"/>
</dbReference>
<reference evidence="1" key="1">
    <citation type="submission" date="2018-05" db="EMBL/GenBank/DDBJ databases">
        <authorList>
            <person name="Lanie J.A."/>
            <person name="Ng W.-L."/>
            <person name="Kazmierczak K.M."/>
            <person name="Andrzejewski T.M."/>
            <person name="Davidsen T.M."/>
            <person name="Wayne K.J."/>
            <person name="Tettelin H."/>
            <person name="Glass J.I."/>
            <person name="Rusch D."/>
            <person name="Podicherti R."/>
            <person name="Tsui H.-C.T."/>
            <person name="Winkler M.E."/>
        </authorList>
    </citation>
    <scope>NUCLEOTIDE SEQUENCE</scope>
</reference>
<accession>A0A382B162</accession>
<name>A0A382B162_9ZZZZ</name>
<sequence>MTLEKYTVGVGDRFAHQAKAQLQACVQLAEDGIEVVPVWNKSNREHSFIGSEPQSVYDAAKEAVETLNWDRGWHVDADHINMDTVDKYLDCSDFFTIDVADFIGQAPDGGAVSGFVDKHPELVGSVSIEGIDAPLEITREYVETVAGKYLRAVAEAGTIYRHIESRKSDFIAEVSMDETDVPQTPPELLIILAALAEEGVKLQTIAPKFTGRFNKGVDYVGDLGQFEKEFNDDLAVIAHAIAEYGLPENLKLSVHSGSDKFSIYPIIGNALRRTGAGVHVKTAGTTWLEELIGLAEAGGDGLALAKEIYSKALENVDAMCEPYASVIDIDSAKLPGAGEVNGWSGDQYANALRHVQEHLEFNQHFRQLLHIAFKLAAKEGARYTDLLKANVEVVAKNVTENLYDRHFKRLFVA</sequence>
<evidence type="ECO:0000313" key="1">
    <source>
        <dbReference type="EMBL" id="SVB07505.1"/>
    </source>
</evidence>
<evidence type="ECO:0008006" key="2">
    <source>
        <dbReference type="Google" id="ProtNLM"/>
    </source>
</evidence>
<gene>
    <name evidence="1" type="ORF">METZ01_LOCUS160359</name>
</gene>
<dbReference type="Pfam" id="PF16257">
    <property type="entry name" value="UxaE"/>
    <property type="match status" value="1"/>
</dbReference>
<dbReference type="EMBL" id="UINC01027740">
    <property type="protein sequence ID" value="SVB07505.1"/>
    <property type="molecule type" value="Genomic_DNA"/>
</dbReference>
<dbReference type="AlphaFoldDB" id="A0A382B162"/>
<proteinExistence type="inferred from homology"/>
<organism evidence="1">
    <name type="scientific">marine metagenome</name>
    <dbReference type="NCBI Taxonomy" id="408172"/>
    <lineage>
        <taxon>unclassified sequences</taxon>
        <taxon>metagenomes</taxon>
        <taxon>ecological metagenomes</taxon>
    </lineage>
</organism>
<dbReference type="GO" id="GO:0016853">
    <property type="term" value="F:isomerase activity"/>
    <property type="evidence" value="ECO:0007669"/>
    <property type="project" value="InterPro"/>
</dbReference>
<dbReference type="HAMAP" id="MF_02243">
    <property type="entry name" value="UxaE"/>
    <property type="match status" value="1"/>
</dbReference>